<evidence type="ECO:0000256" key="5">
    <source>
        <dbReference type="ARBA" id="ARBA00022617"/>
    </source>
</evidence>
<evidence type="ECO:0000259" key="20">
    <source>
        <dbReference type="PROSITE" id="PS50873"/>
    </source>
</evidence>
<evidence type="ECO:0000256" key="17">
    <source>
        <dbReference type="PIRSR" id="PIRSR600823-4"/>
    </source>
</evidence>
<feature type="binding site" evidence="16">
    <location>
        <position position="71"/>
    </location>
    <ligand>
        <name>Ca(2+)</name>
        <dbReference type="ChEBI" id="CHEBI:29108"/>
        <label>1</label>
    </ligand>
</feature>
<feature type="chain" id="PRO_5027147112" description="Peroxidase" evidence="19">
    <location>
        <begin position="26"/>
        <end position="323"/>
    </location>
</feature>
<keyword evidence="9 16" id="KW-0408">Iron</keyword>
<dbReference type="PRINTS" id="PR00461">
    <property type="entry name" value="PLPEROXIDASE"/>
</dbReference>
<evidence type="ECO:0000313" key="21">
    <source>
        <dbReference type="Proteomes" id="UP000504603"/>
    </source>
</evidence>
<dbReference type="GO" id="GO:0020037">
    <property type="term" value="F:heme binding"/>
    <property type="evidence" value="ECO:0007669"/>
    <property type="project" value="UniProtKB-UniRule"/>
</dbReference>
<feature type="binding site" evidence="15">
    <location>
        <position position="163"/>
    </location>
    <ligand>
        <name>substrate</name>
    </ligand>
</feature>
<dbReference type="GO" id="GO:0048511">
    <property type="term" value="P:rhythmic process"/>
    <property type="evidence" value="ECO:0007669"/>
    <property type="project" value="UniProtKB-KW"/>
</dbReference>
<keyword evidence="19" id="KW-0964">Secreted</keyword>
<dbReference type="CDD" id="cd00693">
    <property type="entry name" value="secretory_peroxidase"/>
    <property type="match status" value="1"/>
</dbReference>
<keyword evidence="21" id="KW-1185">Reference proteome</keyword>
<dbReference type="GeneID" id="111014955"/>
<dbReference type="GO" id="GO:0042744">
    <property type="term" value="P:hydrogen peroxide catabolic process"/>
    <property type="evidence" value="ECO:0007669"/>
    <property type="project" value="UniProtKB-KW"/>
</dbReference>
<dbReference type="InterPro" id="IPR000823">
    <property type="entry name" value="Peroxidase_pln"/>
</dbReference>
<evidence type="ECO:0000256" key="1">
    <source>
        <dbReference type="ARBA" id="ARBA00000189"/>
    </source>
</evidence>
<evidence type="ECO:0000256" key="16">
    <source>
        <dbReference type="PIRSR" id="PIRSR600823-3"/>
    </source>
</evidence>
<dbReference type="Gene3D" id="1.10.520.10">
    <property type="match status" value="1"/>
</dbReference>
<dbReference type="Gene3D" id="1.10.420.10">
    <property type="entry name" value="Peroxidase, domain 2"/>
    <property type="match status" value="1"/>
</dbReference>
<evidence type="ECO:0000256" key="7">
    <source>
        <dbReference type="ARBA" id="ARBA00022729"/>
    </source>
</evidence>
<keyword evidence="4 19" id="KW-0575">Peroxidase</keyword>
<accession>A0A6J1CWK2</accession>
<keyword evidence="13 19" id="KW-0376">Hydrogen peroxide</keyword>
<keyword evidence="5 19" id="KW-0349">Heme</keyword>
<dbReference type="SUPFAM" id="SSF48113">
    <property type="entry name" value="Heme-dependent peroxidases"/>
    <property type="match status" value="1"/>
</dbReference>
<evidence type="ECO:0000256" key="14">
    <source>
        <dbReference type="PIRSR" id="PIRSR600823-1"/>
    </source>
</evidence>
<dbReference type="FunFam" id="1.10.420.10:FF:000007">
    <property type="entry name" value="Peroxidase"/>
    <property type="match status" value="1"/>
</dbReference>
<feature type="binding site" evidence="16">
    <location>
        <position position="75"/>
    </location>
    <ligand>
        <name>Ca(2+)</name>
        <dbReference type="ChEBI" id="CHEBI:29108"/>
        <label>1</label>
    </ligand>
</feature>
<dbReference type="InterPro" id="IPR033905">
    <property type="entry name" value="Secretory_peroxidase"/>
</dbReference>
<dbReference type="GO" id="GO:0046872">
    <property type="term" value="F:metal ion binding"/>
    <property type="evidence" value="ECO:0007669"/>
    <property type="project" value="UniProtKB-UniRule"/>
</dbReference>
<keyword evidence="12" id="KW-0325">Glycoprotein</keyword>
<evidence type="ECO:0000256" key="4">
    <source>
        <dbReference type="ARBA" id="ARBA00022559"/>
    </source>
</evidence>
<organism evidence="21 22">
    <name type="scientific">Momordica charantia</name>
    <name type="common">Bitter gourd</name>
    <name type="synonym">Balsam pear</name>
    <dbReference type="NCBI Taxonomy" id="3673"/>
    <lineage>
        <taxon>Eukaryota</taxon>
        <taxon>Viridiplantae</taxon>
        <taxon>Streptophyta</taxon>
        <taxon>Embryophyta</taxon>
        <taxon>Tracheophyta</taxon>
        <taxon>Spermatophyta</taxon>
        <taxon>Magnoliopsida</taxon>
        <taxon>eudicotyledons</taxon>
        <taxon>Gunneridae</taxon>
        <taxon>Pentapetalae</taxon>
        <taxon>rosids</taxon>
        <taxon>fabids</taxon>
        <taxon>Cucurbitales</taxon>
        <taxon>Cucurbitaceae</taxon>
        <taxon>Momordiceae</taxon>
        <taxon>Momordica</taxon>
    </lineage>
</organism>
<feature type="site" description="Transition state stabilizer" evidence="17">
    <location>
        <position position="63"/>
    </location>
</feature>
<dbReference type="KEGG" id="mcha:111014955"/>
<feature type="disulfide bond" evidence="18">
    <location>
        <begin position="69"/>
        <end position="74"/>
    </location>
</feature>
<dbReference type="PROSITE" id="PS50873">
    <property type="entry name" value="PEROXIDASE_4"/>
    <property type="match status" value="1"/>
</dbReference>
<proteinExistence type="inferred from homology"/>
<feature type="disulfide bond" evidence="18">
    <location>
        <begin position="200"/>
        <end position="227"/>
    </location>
</feature>
<evidence type="ECO:0000256" key="19">
    <source>
        <dbReference type="RuleBase" id="RU362060"/>
    </source>
</evidence>
<keyword evidence="11 18" id="KW-1015">Disulfide bond</keyword>
<feature type="binding site" evidence="16">
    <location>
        <position position="89"/>
    </location>
    <ligand>
        <name>Ca(2+)</name>
        <dbReference type="ChEBI" id="CHEBI:29108"/>
        <label>1</label>
    </ligand>
</feature>
<evidence type="ECO:0000256" key="9">
    <source>
        <dbReference type="ARBA" id="ARBA00023004"/>
    </source>
</evidence>
<dbReference type="Pfam" id="PF00141">
    <property type="entry name" value="peroxidase"/>
    <property type="match status" value="1"/>
</dbReference>
<keyword evidence="6 16" id="KW-0479">Metal-binding</keyword>
<feature type="binding site" description="axial binding residue" evidence="16">
    <location>
        <position position="193"/>
    </location>
    <ligand>
        <name>heme b</name>
        <dbReference type="ChEBI" id="CHEBI:60344"/>
    </ligand>
    <ligandPart>
        <name>Fe</name>
        <dbReference type="ChEBI" id="CHEBI:18248"/>
    </ligandPart>
</feature>
<evidence type="ECO:0000256" key="18">
    <source>
        <dbReference type="PIRSR" id="PIRSR600823-5"/>
    </source>
</evidence>
<comment type="cofactor">
    <cofactor evidence="16 19">
        <name>heme b</name>
        <dbReference type="ChEBI" id="CHEBI:60344"/>
    </cofactor>
    <text evidence="16 19">Binds 1 heme b (iron(II)-protoporphyrin IX) group per subunit.</text>
</comment>
<name>A0A6J1CWK2_MOMCH</name>
<feature type="binding site" evidence="16">
    <location>
        <position position="243"/>
    </location>
    <ligand>
        <name>Ca(2+)</name>
        <dbReference type="ChEBI" id="CHEBI:29108"/>
        <label>2</label>
    </ligand>
</feature>
<keyword evidence="10" id="KW-0090">Biological rhythms</keyword>
<feature type="binding site" evidence="16">
    <location>
        <position position="246"/>
    </location>
    <ligand>
        <name>Ca(2+)</name>
        <dbReference type="ChEBI" id="CHEBI:29108"/>
        <label>2</label>
    </ligand>
</feature>
<comment type="cofactor">
    <cofactor evidence="16 19">
        <name>Ca(2+)</name>
        <dbReference type="ChEBI" id="CHEBI:29108"/>
    </cofactor>
    <text evidence="16 19">Binds 2 calcium ions per subunit.</text>
</comment>
<evidence type="ECO:0000256" key="2">
    <source>
        <dbReference type="ARBA" id="ARBA00002322"/>
    </source>
</evidence>
<keyword evidence="16 19" id="KW-0106">Calcium</keyword>
<dbReference type="FunFam" id="1.10.520.10:FF:000010">
    <property type="entry name" value="Peroxidase"/>
    <property type="match status" value="1"/>
</dbReference>
<evidence type="ECO:0000256" key="6">
    <source>
        <dbReference type="ARBA" id="ARBA00022723"/>
    </source>
</evidence>
<evidence type="ECO:0000256" key="11">
    <source>
        <dbReference type="ARBA" id="ARBA00023157"/>
    </source>
</evidence>
<feature type="domain" description="Plant heme peroxidase family profile" evidence="20">
    <location>
        <begin position="26"/>
        <end position="323"/>
    </location>
</feature>
<reference evidence="22" key="1">
    <citation type="submission" date="2025-08" db="UniProtKB">
        <authorList>
            <consortium name="RefSeq"/>
        </authorList>
    </citation>
    <scope>IDENTIFICATION</scope>
    <source>
        <strain evidence="22">OHB3-1</strain>
    </source>
</reference>
<feature type="binding site" evidence="16">
    <location>
        <position position="77"/>
    </location>
    <ligand>
        <name>Ca(2+)</name>
        <dbReference type="ChEBI" id="CHEBI:29108"/>
        <label>1</label>
    </ligand>
</feature>
<dbReference type="PRINTS" id="PR00458">
    <property type="entry name" value="PEROXIDASE"/>
</dbReference>
<evidence type="ECO:0000256" key="12">
    <source>
        <dbReference type="ARBA" id="ARBA00023180"/>
    </source>
</evidence>
<comment type="subcellular location">
    <subcellularLocation>
        <location evidence="19">Secreted</location>
    </subcellularLocation>
</comment>
<dbReference type="PANTHER" id="PTHR31517:SF80">
    <property type="entry name" value="PEROXIDASE"/>
    <property type="match status" value="1"/>
</dbReference>
<comment type="catalytic activity">
    <reaction evidence="1 19">
        <text>2 a phenolic donor + H2O2 = 2 a phenolic radical donor + 2 H2O</text>
        <dbReference type="Rhea" id="RHEA:56136"/>
        <dbReference type="ChEBI" id="CHEBI:15377"/>
        <dbReference type="ChEBI" id="CHEBI:16240"/>
        <dbReference type="ChEBI" id="CHEBI:139520"/>
        <dbReference type="ChEBI" id="CHEBI:139521"/>
        <dbReference type="EC" id="1.11.1.7"/>
    </reaction>
</comment>
<comment type="function">
    <text evidence="2">Removal of H(2)O(2), oxidation of toxic reductants, biosynthesis and degradation of lignin, suberization, auxin catabolism, response to environmental stresses such as wounding, pathogen attack and oxidative stress. These functions might be dependent on each isozyme/isoform in each plant tissue.</text>
</comment>
<feature type="disulfide bond" evidence="18">
    <location>
        <begin position="121"/>
        <end position="319"/>
    </location>
</feature>
<feature type="binding site" evidence="16">
    <location>
        <position position="251"/>
    </location>
    <ligand>
        <name>Ca(2+)</name>
        <dbReference type="ChEBI" id="CHEBI:29108"/>
        <label>2</label>
    </ligand>
</feature>
<evidence type="ECO:0000256" key="15">
    <source>
        <dbReference type="PIRSR" id="PIRSR600823-2"/>
    </source>
</evidence>
<feature type="disulfide bond" evidence="18">
    <location>
        <begin position="36"/>
        <end position="115"/>
    </location>
</feature>
<dbReference type="GO" id="GO:0005576">
    <property type="term" value="C:extracellular region"/>
    <property type="evidence" value="ECO:0007669"/>
    <property type="project" value="UniProtKB-SubCell"/>
</dbReference>
<evidence type="ECO:0000256" key="8">
    <source>
        <dbReference type="ARBA" id="ARBA00023002"/>
    </source>
</evidence>
<feature type="signal peptide" evidence="19">
    <location>
        <begin position="1"/>
        <end position="25"/>
    </location>
</feature>
<gene>
    <name evidence="22" type="primary">LOC111014955</name>
</gene>
<evidence type="ECO:0000256" key="13">
    <source>
        <dbReference type="ARBA" id="ARBA00023324"/>
    </source>
</evidence>
<dbReference type="RefSeq" id="XP_022145526.1">
    <property type="nucleotide sequence ID" value="XM_022289834.1"/>
</dbReference>
<feature type="active site" description="Proton acceptor" evidence="14">
    <location>
        <position position="67"/>
    </location>
</feature>
<dbReference type="GO" id="GO:0140825">
    <property type="term" value="F:lactoperoxidase activity"/>
    <property type="evidence" value="ECO:0007669"/>
    <property type="project" value="UniProtKB-EC"/>
</dbReference>
<dbReference type="AlphaFoldDB" id="A0A6J1CWK2"/>
<dbReference type="GO" id="GO:0006979">
    <property type="term" value="P:response to oxidative stress"/>
    <property type="evidence" value="ECO:0007669"/>
    <property type="project" value="UniProtKB-UniRule"/>
</dbReference>
<dbReference type="OrthoDB" id="2113341at2759"/>
<dbReference type="InterPro" id="IPR010255">
    <property type="entry name" value="Haem_peroxidase_sf"/>
</dbReference>
<feature type="binding site" evidence="16">
    <location>
        <position position="68"/>
    </location>
    <ligand>
        <name>Ca(2+)</name>
        <dbReference type="ChEBI" id="CHEBI:29108"/>
        <label>1</label>
    </ligand>
</feature>
<evidence type="ECO:0000256" key="10">
    <source>
        <dbReference type="ARBA" id="ARBA00023108"/>
    </source>
</evidence>
<comment type="similarity">
    <text evidence="19">Belongs to the peroxidase family. Classical plant (class III) peroxidase subfamily.</text>
</comment>
<evidence type="ECO:0000313" key="22">
    <source>
        <dbReference type="RefSeq" id="XP_022145526.1"/>
    </source>
</evidence>
<sequence>MAAKNHFSFLFLLLLQLQLFYSGRSDLQLNYYAKSCPKAEEIIKQQVMDLYYEHGNTAVSWLRNLFHDCVVKACDASLLLETVVGVESEKESERSFGMRNFKYVNKIKAAVEKECALTVSCADIVALSARDGIVMLKGPHIEMKTGRRDSKVSYSQLVEELIPRHNDSIINVLSRFQSIGIDTEATVALLGAHSVGRVHCVNLVERLYPTVDPTIDPEYAKYLKGRCPTPTPDPNAVLYSRNDRETPMILDNMYYSNILKHKGLLLVDQQLVSNPLTLPYVKKFAADNDYFHAQFSRGILLLSENSPLTGDEGEIRKDCRYIN</sequence>
<dbReference type="Proteomes" id="UP000504603">
    <property type="component" value="Unplaced"/>
</dbReference>
<dbReference type="EC" id="1.11.1.7" evidence="3 19"/>
<dbReference type="InterPro" id="IPR002016">
    <property type="entry name" value="Haem_peroxidase"/>
</dbReference>
<evidence type="ECO:0000256" key="3">
    <source>
        <dbReference type="ARBA" id="ARBA00012313"/>
    </source>
</evidence>
<keyword evidence="8 19" id="KW-0560">Oxidoreductase</keyword>
<keyword evidence="7 19" id="KW-0732">Signal</keyword>
<dbReference type="PANTHER" id="PTHR31517">
    <property type="match status" value="1"/>
</dbReference>
<protein>
    <recommendedName>
        <fullName evidence="3 19">Peroxidase</fullName>
        <ecNumber evidence="3 19">1.11.1.7</ecNumber>
    </recommendedName>
</protein>